<dbReference type="Proteomes" id="UP000606786">
    <property type="component" value="Unassembled WGS sequence"/>
</dbReference>
<organism evidence="1 2">
    <name type="scientific">Ceratitis capitata</name>
    <name type="common">Mediterranean fruit fly</name>
    <name type="synonym">Tephritis capitata</name>
    <dbReference type="NCBI Taxonomy" id="7213"/>
    <lineage>
        <taxon>Eukaryota</taxon>
        <taxon>Metazoa</taxon>
        <taxon>Ecdysozoa</taxon>
        <taxon>Arthropoda</taxon>
        <taxon>Hexapoda</taxon>
        <taxon>Insecta</taxon>
        <taxon>Pterygota</taxon>
        <taxon>Neoptera</taxon>
        <taxon>Endopterygota</taxon>
        <taxon>Diptera</taxon>
        <taxon>Brachycera</taxon>
        <taxon>Muscomorpha</taxon>
        <taxon>Tephritoidea</taxon>
        <taxon>Tephritidae</taxon>
        <taxon>Ceratitis</taxon>
        <taxon>Ceratitis</taxon>
    </lineage>
</organism>
<dbReference type="SUPFAM" id="SSF56112">
    <property type="entry name" value="Protein kinase-like (PK-like)"/>
    <property type="match status" value="1"/>
</dbReference>
<dbReference type="AlphaFoldDB" id="A0A811USF1"/>
<accession>A0A811USF1</accession>
<evidence type="ECO:0000313" key="1">
    <source>
        <dbReference type="EMBL" id="CAD7001624.1"/>
    </source>
</evidence>
<protein>
    <submittedName>
        <fullName evidence="1">(Mediterranean fruit fly) hypothetical protein</fullName>
    </submittedName>
</protein>
<gene>
    <name evidence="1" type="ORF">CCAP1982_LOCUS10118</name>
</gene>
<dbReference type="Gene3D" id="3.30.200.20">
    <property type="entry name" value="Phosphorylase Kinase, domain 1"/>
    <property type="match status" value="1"/>
</dbReference>
<evidence type="ECO:0000313" key="2">
    <source>
        <dbReference type="Proteomes" id="UP000606786"/>
    </source>
</evidence>
<dbReference type="InterPro" id="IPR011009">
    <property type="entry name" value="Kinase-like_dom_sf"/>
</dbReference>
<dbReference type="EMBL" id="CAJHJT010000023">
    <property type="protein sequence ID" value="CAD7001624.1"/>
    <property type="molecule type" value="Genomic_DNA"/>
</dbReference>
<comment type="caution">
    <text evidence="1">The sequence shown here is derived from an EMBL/GenBank/DDBJ whole genome shotgun (WGS) entry which is preliminary data.</text>
</comment>
<sequence>MHVLKFLFKDETNFWASIPFQPLRLEHTFLFDSKIELSKFRYSGAFSEVRLAESKENPGEHFAVKIIDKKALRGKEESLENEIRVLRRFYFFLRSMGKEKDYRTAYYTLLLYALLYRKGKIRVYSLPYRFFLTWEASQQVIKS</sequence>
<name>A0A811USF1_CERCA</name>
<proteinExistence type="predicted"/>
<keyword evidence="2" id="KW-1185">Reference proteome</keyword>
<reference evidence="1" key="1">
    <citation type="submission" date="2020-11" db="EMBL/GenBank/DDBJ databases">
        <authorList>
            <person name="Whitehead M."/>
        </authorList>
    </citation>
    <scope>NUCLEOTIDE SEQUENCE</scope>
    <source>
        <strain evidence="1">EGII</strain>
    </source>
</reference>